<dbReference type="Proteomes" id="UP000449004">
    <property type="component" value="Unassembled WGS sequence"/>
</dbReference>
<comment type="caution">
    <text evidence="2">The sequence shown here is derived from an EMBL/GenBank/DDBJ whole genome shotgun (WGS) entry which is preliminary data.</text>
</comment>
<feature type="chain" id="PRO_5030572950" evidence="1">
    <location>
        <begin position="20"/>
        <end position="311"/>
    </location>
</feature>
<proteinExistence type="predicted"/>
<organism evidence="2 3">
    <name type="scientific">Stenotrophomonas rhizophila</name>
    <dbReference type="NCBI Taxonomy" id="216778"/>
    <lineage>
        <taxon>Bacteria</taxon>
        <taxon>Pseudomonadati</taxon>
        <taxon>Pseudomonadota</taxon>
        <taxon>Gammaproteobacteria</taxon>
        <taxon>Lysobacterales</taxon>
        <taxon>Lysobacteraceae</taxon>
        <taxon>Stenotrophomonas</taxon>
    </lineage>
</organism>
<dbReference type="AlphaFoldDB" id="A0A7V7YDM2"/>
<name>A0A7V7YDM2_9GAMM</name>
<reference evidence="2 3" key="1">
    <citation type="submission" date="2019-10" db="EMBL/GenBank/DDBJ databases">
        <title>Halotolerant bacteria associated to Saharan-endemic halophytes Stipa tenacissima L. and Atriplex halimus L mitigate salt stress and promote growth of tomato plants.</title>
        <authorList>
            <person name="Dif G."/>
        </authorList>
    </citation>
    <scope>NUCLEOTIDE SEQUENCE [LARGE SCALE GENOMIC DNA]</scope>
    <source>
        <strain evidence="2 3">IS26</strain>
    </source>
</reference>
<protein>
    <submittedName>
        <fullName evidence="2">Uncharacterized protein</fullName>
    </submittedName>
</protein>
<accession>A0A7V7YDM2</accession>
<dbReference type="RefSeq" id="WP_152153965.1">
    <property type="nucleotide sequence ID" value="NZ_WELC01000023.1"/>
</dbReference>
<sequence>MFKRLLLLCIGMAVIPAAAGAPKSSSQEPAGGYMPLTQGCVLEEGLSLGPKFKGHSVVAVVAAIGNISPKDQYETHDEFKMRTANVLSSKPSALRDGALCVIGAGARLADDFNADAQVLRVRALSTYSGRWFDGEKHHEIAKVYGGERNVRKSVYDASNAYGVSLTVTKTKRDAYYVAFDKKAVVEAGGLPGLSYETLSLSADVEMSGADARAQKDDIDVVYLYGAVSPYVGRHTDYEFPKIDWPFESEEKQTLVTASLKKLAVINVRSGLILKVFDLTGQEPSASTSSHTNNEDLKNIGPSLIKKPFVVK</sequence>
<dbReference type="EMBL" id="WELC01000023">
    <property type="protein sequence ID" value="KAB7628891.1"/>
    <property type="molecule type" value="Genomic_DNA"/>
</dbReference>
<gene>
    <name evidence="2" type="ORF">F9K92_15700</name>
</gene>
<keyword evidence="1" id="KW-0732">Signal</keyword>
<evidence type="ECO:0000313" key="3">
    <source>
        <dbReference type="Proteomes" id="UP000449004"/>
    </source>
</evidence>
<evidence type="ECO:0000313" key="2">
    <source>
        <dbReference type="EMBL" id="KAB7628891.1"/>
    </source>
</evidence>
<evidence type="ECO:0000256" key="1">
    <source>
        <dbReference type="SAM" id="SignalP"/>
    </source>
</evidence>
<feature type="signal peptide" evidence="1">
    <location>
        <begin position="1"/>
        <end position="19"/>
    </location>
</feature>